<feature type="compositionally biased region" description="Pro residues" evidence="16">
    <location>
        <begin position="1051"/>
        <end position="1063"/>
    </location>
</feature>
<comment type="function">
    <text evidence="13">Deoxycytidyl transferase involved in DNA repair. Transfers a dCMP residue from dCTP to the 3'-end of a DNA primer in a template-dependent reaction. May assist in the first step in the bypass of abasic lesions by the insertion of a nucleotide opposite the lesion. Required for normal induction of mutations by physical and chemical agents. Involved in mitochondrial DNA mutagenesis.</text>
</comment>
<evidence type="ECO:0000256" key="16">
    <source>
        <dbReference type="SAM" id="MobiDB-lite"/>
    </source>
</evidence>
<evidence type="ECO:0000256" key="15">
    <source>
        <dbReference type="PIRSR" id="PIRSR036573-2"/>
    </source>
</evidence>
<dbReference type="Pfam" id="PF11799">
    <property type="entry name" value="IMS_C"/>
    <property type="match status" value="1"/>
</dbReference>
<keyword evidence="9 15" id="KW-0460">Magnesium</keyword>
<evidence type="ECO:0000256" key="9">
    <source>
        <dbReference type="ARBA" id="ARBA00022842"/>
    </source>
</evidence>
<feature type="compositionally biased region" description="Polar residues" evidence="16">
    <location>
        <begin position="295"/>
        <end position="308"/>
    </location>
</feature>
<feature type="compositionally biased region" description="Basic residues" evidence="16">
    <location>
        <begin position="850"/>
        <end position="859"/>
    </location>
</feature>
<feature type="binding site" evidence="15">
    <location>
        <position position="535"/>
    </location>
    <ligand>
        <name>Mg(2+)</name>
        <dbReference type="ChEBI" id="CHEBI:18420"/>
        <label>1</label>
    </ligand>
</feature>
<dbReference type="InterPro" id="IPR017961">
    <property type="entry name" value="DNA_pol_Y-fam_little_finger"/>
</dbReference>
<dbReference type="InterPro" id="IPR043128">
    <property type="entry name" value="Rev_trsase/Diguanyl_cyclase"/>
</dbReference>
<dbReference type="PANTHER" id="PTHR45990">
    <property type="entry name" value="DNA REPAIR PROTEIN REV1"/>
    <property type="match status" value="1"/>
</dbReference>
<dbReference type="CDD" id="cd17719">
    <property type="entry name" value="BRCT_Rev1"/>
    <property type="match status" value="1"/>
</dbReference>
<dbReference type="Pfam" id="PF21999">
    <property type="entry name" value="IMS_HHH_1"/>
    <property type="match status" value="1"/>
</dbReference>
<dbReference type="InterPro" id="IPR036775">
    <property type="entry name" value="DNA_pol_Y-fam_lit_finger_sf"/>
</dbReference>
<dbReference type="Gene3D" id="3.30.1490.100">
    <property type="entry name" value="DNA polymerase, Y-family, little finger domain"/>
    <property type="match status" value="1"/>
</dbReference>
<dbReference type="OrthoDB" id="427711at2759"/>
<dbReference type="GO" id="GO:0070987">
    <property type="term" value="P:error-free translesion synthesis"/>
    <property type="evidence" value="ECO:0007669"/>
    <property type="project" value="UniProtKB-ARBA"/>
</dbReference>
<feature type="region of interest" description="Disordered" evidence="16">
    <location>
        <begin position="342"/>
        <end position="362"/>
    </location>
</feature>
<evidence type="ECO:0000313" key="19">
    <source>
        <dbReference type="EMBL" id="QSZ33645.1"/>
    </source>
</evidence>
<keyword evidence="6" id="KW-0548">Nucleotidyltransferase</keyword>
<dbReference type="FunFam" id="3.40.50.10190:FF:000011">
    <property type="entry name" value="DNA repair protein REV1"/>
    <property type="match status" value="1"/>
</dbReference>
<dbReference type="Gene3D" id="1.10.150.20">
    <property type="entry name" value="5' to 3' exonuclease, C-terminal subdomain"/>
    <property type="match status" value="1"/>
</dbReference>
<dbReference type="Gene3D" id="3.30.70.270">
    <property type="match status" value="1"/>
</dbReference>
<evidence type="ECO:0000256" key="5">
    <source>
        <dbReference type="ARBA" id="ARBA00022679"/>
    </source>
</evidence>
<keyword evidence="5" id="KW-0808">Transferase</keyword>
<dbReference type="Proteomes" id="UP000672032">
    <property type="component" value="Chromosome 4"/>
</dbReference>
<evidence type="ECO:0000256" key="12">
    <source>
        <dbReference type="ARBA" id="ARBA00023242"/>
    </source>
</evidence>
<keyword evidence="4" id="KW-0237">DNA synthesis</keyword>
<feature type="domain" description="UmuC" evidence="18">
    <location>
        <begin position="436"/>
        <end position="634"/>
    </location>
</feature>
<dbReference type="AlphaFoldDB" id="A0A8A3PF03"/>
<evidence type="ECO:0000256" key="2">
    <source>
        <dbReference type="ARBA" id="ARBA00010945"/>
    </source>
</evidence>
<accession>A0A8A3PF03</accession>
<dbReference type="FunFam" id="3.30.70.270:FF:000040">
    <property type="entry name" value="DNA repair protein REV1"/>
    <property type="match status" value="1"/>
</dbReference>
<dbReference type="Gene3D" id="6.10.250.1490">
    <property type="match status" value="1"/>
</dbReference>
<keyword evidence="12" id="KW-0539">Nucleus</keyword>
<evidence type="ECO:0000259" key="17">
    <source>
        <dbReference type="PROSITE" id="PS50172"/>
    </source>
</evidence>
<protein>
    <recommendedName>
        <fullName evidence="3">DNA repair protein REV1</fullName>
    </recommendedName>
    <alternativeName>
        <fullName evidence="14">Reversionless protein 1</fullName>
    </alternativeName>
</protein>
<dbReference type="SMART" id="SM00292">
    <property type="entry name" value="BRCT"/>
    <property type="match status" value="1"/>
</dbReference>
<evidence type="ECO:0000256" key="8">
    <source>
        <dbReference type="ARBA" id="ARBA00022763"/>
    </source>
</evidence>
<dbReference type="FunFam" id="1.20.58.1280:FF:000005">
    <property type="entry name" value="DNA repair protein REV1"/>
    <property type="match status" value="1"/>
</dbReference>
<sequence>MGSRLGKNCESVRKRIESHTFQSEGGEEYEGSKFGGFSDYFRRKRIKLQNLDAEIRSTSIGNPTLFRGIVVYVNGYTQPSLNDLHHLIVSHGGGFMQYLDGKTTVTHIIASALTPKKAIEFKRYRIVKPAWIVDSVKAGKCLPWDSYRVLDEGVGQRVLGFGDGKVVSQSNTPQRGYRDQTNASWYTSQVKKVAEDIDDDDGPQFPSSQVQKIIPHNPGAFAPSPADQLKESIEEVGQIPIGDPISSSGSFEATSSLEEALKHAADVTPSHITALKSTKTPKDNFLMKKSPPTSPTLQISSSPTQVTPTKRRVIPAIANRSHNDETLRLAEFAATERQLFHNTKKRSHDEEIPNPSKKAKVTTAEEHNAMLLADPHMRKSTTANPDFIKQYYSESRLHHLSTWKAELKSRFQQMASEKSASQKQSTKRKLGSRRYIMHVDFDSFFCAVSLKSAPEYINKPAVVAHSNGAGSEIASCNYPARAFGVKNGMWMKNAIKLCPEIKVLPYDFPAYEEASKAFYDAILDVGGVVQSVSVDEALVDISSLCLAAGGTDGVEIREGSIQREQERADEIGNVLRKIIKEKTACNVSVGIGGNILLAKVALRKAKPAGQHQIKPEEVLDFIGELGVQNLPGVAYSIGRKLEEIGVKFVKDVRQLSKNRLMTVLGPKTGEKIWDYSRGIDKSEVGEQVVRKSVSAEVNWGIRFTSQIEAEVFVQNLCIELQRRLIEQRVKGRQMTMKIMRKSADAPLDPPKFLGHGNCDTFNKSIVLGVATNDAGIIGREAISILRSYGISAGELRGLGVQMTKLEPVKSTNGTIFDGSQRTINFGAPGASKATKKATEDPIIDDPETPKKRRTPHAQHTKPLAEEIIDSVTPTKPRSIMKSLQAEDPIDESSPLKAKPTPVHPANLIARANAGDQSARKLNLTGTQFIIPSQIDPDILKELPPDIRSRLIAQSKSLPVSREQTPIAAVKKSRFESPIKPQTSHVPSQLDPEVFDALPEEMKAEILASYKAEIAYPTSGAQTIIPQSPRKKRTIDGKKPPTPVKKRGRGRPPGPRIKPEPPGGPLQSKFVANPRVREASIDVAEDAEVLDPEFLAALPEDMREEIMAEHRRKRLQKRGGLMTSTVKKVKKLDPPPLGPRRIRLSPKPTRPTFTTQELSTLDELRKTLTIWYREFECEGPHPDDVSAMERYLKRVVIDERDLGKVVGVIKWLEWLMDDSEAVGKGRKLWQQAYVDVTCKVQEAVKERGLGRLDI</sequence>
<dbReference type="InterPro" id="IPR001126">
    <property type="entry name" value="UmuC"/>
</dbReference>
<keyword evidence="11" id="KW-0234">DNA repair</keyword>
<evidence type="ECO:0000256" key="3">
    <source>
        <dbReference type="ARBA" id="ARBA00020399"/>
    </source>
</evidence>
<keyword evidence="20" id="KW-1185">Reference proteome</keyword>
<feature type="domain" description="BRCT" evidence="17">
    <location>
        <begin position="61"/>
        <end position="149"/>
    </location>
</feature>
<comment type="similarity">
    <text evidence="2">Belongs to the DNA polymerase type-Y family.</text>
</comment>
<organism evidence="19 20">
    <name type="scientific">Monilinia vaccinii-corymbosi</name>
    <dbReference type="NCBI Taxonomy" id="61207"/>
    <lineage>
        <taxon>Eukaryota</taxon>
        <taxon>Fungi</taxon>
        <taxon>Dikarya</taxon>
        <taxon>Ascomycota</taxon>
        <taxon>Pezizomycotina</taxon>
        <taxon>Leotiomycetes</taxon>
        <taxon>Helotiales</taxon>
        <taxon>Sclerotiniaceae</taxon>
        <taxon>Monilinia</taxon>
    </lineage>
</organism>
<dbReference type="GO" id="GO:0003887">
    <property type="term" value="F:DNA-directed DNA polymerase activity"/>
    <property type="evidence" value="ECO:0007669"/>
    <property type="project" value="InterPro"/>
</dbReference>
<dbReference type="InterPro" id="IPR038401">
    <property type="entry name" value="Rev1_C_sf"/>
</dbReference>
<dbReference type="PANTHER" id="PTHR45990:SF1">
    <property type="entry name" value="DNA REPAIR PROTEIN REV1"/>
    <property type="match status" value="1"/>
</dbReference>
<dbReference type="GO" id="GO:0003684">
    <property type="term" value="F:damaged DNA binding"/>
    <property type="evidence" value="ECO:0007669"/>
    <property type="project" value="UniProtKB-UniRule"/>
</dbReference>
<dbReference type="SUPFAM" id="SSF100879">
    <property type="entry name" value="Lesion bypass DNA polymerase (Y-family), little finger domain"/>
    <property type="match status" value="1"/>
</dbReference>
<dbReference type="InterPro" id="IPR031991">
    <property type="entry name" value="Rev1_C"/>
</dbReference>
<evidence type="ECO:0000256" key="10">
    <source>
        <dbReference type="ARBA" id="ARBA00023125"/>
    </source>
</evidence>
<feature type="region of interest" description="Disordered" evidence="16">
    <location>
        <begin position="1020"/>
        <end position="1069"/>
    </location>
</feature>
<dbReference type="Pfam" id="PF14377">
    <property type="entry name" value="UBM"/>
    <property type="match status" value="3"/>
</dbReference>
<keyword evidence="7 15" id="KW-0479">Metal-binding</keyword>
<dbReference type="Gene3D" id="3.40.1170.60">
    <property type="match status" value="1"/>
</dbReference>
<dbReference type="InterPro" id="IPR036420">
    <property type="entry name" value="BRCT_dom_sf"/>
</dbReference>
<dbReference type="FunFam" id="3.30.1490.100:FF:000001">
    <property type="entry name" value="DNA repair protein REV1"/>
    <property type="match status" value="1"/>
</dbReference>
<dbReference type="Pfam" id="PF16727">
    <property type="entry name" value="REV1_C"/>
    <property type="match status" value="1"/>
</dbReference>
<evidence type="ECO:0000256" key="7">
    <source>
        <dbReference type="ARBA" id="ARBA00022723"/>
    </source>
</evidence>
<feature type="binding site" evidence="15">
    <location>
        <position position="440"/>
    </location>
    <ligand>
        <name>Mg(2+)</name>
        <dbReference type="ChEBI" id="CHEBI:18420"/>
        <label>1</label>
    </ligand>
</feature>
<feature type="region of interest" description="Disordered" evidence="16">
    <location>
        <begin position="282"/>
        <end position="308"/>
    </location>
</feature>
<evidence type="ECO:0000256" key="14">
    <source>
        <dbReference type="ARBA" id="ARBA00081902"/>
    </source>
</evidence>
<dbReference type="Gene3D" id="3.40.50.10190">
    <property type="entry name" value="BRCT domain"/>
    <property type="match status" value="1"/>
</dbReference>
<proteinExistence type="inferred from homology"/>
<gene>
    <name evidence="19" type="ORF">DSL72_005213</name>
</gene>
<evidence type="ECO:0000313" key="20">
    <source>
        <dbReference type="Proteomes" id="UP000672032"/>
    </source>
</evidence>
<dbReference type="PROSITE" id="PS50172">
    <property type="entry name" value="BRCT"/>
    <property type="match status" value="1"/>
</dbReference>
<evidence type="ECO:0000256" key="4">
    <source>
        <dbReference type="ARBA" id="ARBA00022634"/>
    </source>
</evidence>
<evidence type="ECO:0000256" key="1">
    <source>
        <dbReference type="ARBA" id="ARBA00004123"/>
    </source>
</evidence>
<dbReference type="Pfam" id="PF00817">
    <property type="entry name" value="IMS"/>
    <property type="match status" value="1"/>
</dbReference>
<feature type="region of interest" description="Disordered" evidence="16">
    <location>
        <begin position="819"/>
        <end position="871"/>
    </location>
</feature>
<comment type="cofactor">
    <cofactor evidence="15">
        <name>Mg(2+)</name>
        <dbReference type="ChEBI" id="CHEBI:18420"/>
    </cofactor>
    <text evidence="15">Binds 2 magnesium ions.</text>
</comment>
<reference evidence="19" key="1">
    <citation type="submission" date="2020-10" db="EMBL/GenBank/DDBJ databases">
        <title>Genome Sequence of Monilinia vaccinii-corymbosi Sheds Light on Mummy Berry Disease Infection of Blueberry and Mating Type.</title>
        <authorList>
            <person name="Yow A.G."/>
            <person name="Zhang Y."/>
            <person name="Bansal K."/>
            <person name="Eacker S.M."/>
            <person name="Sullivan S."/>
            <person name="Liachko I."/>
            <person name="Cubeta M.A."/>
            <person name="Rollins J.A."/>
            <person name="Ashrafi H."/>
        </authorList>
    </citation>
    <scope>NUCLEOTIDE SEQUENCE</scope>
    <source>
        <strain evidence="19">RL-1</strain>
    </source>
</reference>
<dbReference type="InterPro" id="IPR025527">
    <property type="entry name" value="HUWE1/Rev1_UBM"/>
</dbReference>
<dbReference type="CDD" id="cd01701">
    <property type="entry name" value="PolY_Rev1"/>
    <property type="match status" value="1"/>
</dbReference>
<evidence type="ECO:0000256" key="6">
    <source>
        <dbReference type="ARBA" id="ARBA00022695"/>
    </source>
</evidence>
<keyword evidence="10" id="KW-0238">DNA-binding</keyword>
<dbReference type="Pfam" id="PF16589">
    <property type="entry name" value="BRCT_2"/>
    <property type="match status" value="1"/>
</dbReference>
<evidence type="ECO:0000259" key="18">
    <source>
        <dbReference type="PROSITE" id="PS50173"/>
    </source>
</evidence>
<dbReference type="GO" id="GO:0005634">
    <property type="term" value="C:nucleus"/>
    <property type="evidence" value="ECO:0007669"/>
    <property type="project" value="UniProtKB-SubCell"/>
</dbReference>
<feature type="binding site" evidence="15">
    <location>
        <position position="536"/>
    </location>
    <ligand>
        <name>Mg(2+)</name>
        <dbReference type="ChEBI" id="CHEBI:18420"/>
        <label>1</label>
    </ligand>
</feature>
<dbReference type="GO" id="GO:0006281">
    <property type="term" value="P:DNA repair"/>
    <property type="evidence" value="ECO:0007669"/>
    <property type="project" value="UniProtKB-KW"/>
</dbReference>
<name>A0A8A3PF03_9HELO</name>
<keyword evidence="8" id="KW-0227">DNA damage</keyword>
<dbReference type="InterPro" id="IPR053848">
    <property type="entry name" value="IMS_HHH_1"/>
</dbReference>
<dbReference type="PROSITE" id="PS50173">
    <property type="entry name" value="UMUC"/>
    <property type="match status" value="1"/>
</dbReference>
<evidence type="ECO:0000256" key="13">
    <source>
        <dbReference type="ARBA" id="ARBA00058985"/>
    </source>
</evidence>
<dbReference type="EMBL" id="CP063408">
    <property type="protein sequence ID" value="QSZ33645.1"/>
    <property type="molecule type" value="Genomic_DNA"/>
</dbReference>
<dbReference type="InterPro" id="IPR001357">
    <property type="entry name" value="BRCT_dom"/>
</dbReference>
<dbReference type="GO" id="GO:0017125">
    <property type="term" value="F:deoxycytidyl transferase activity"/>
    <property type="evidence" value="ECO:0007669"/>
    <property type="project" value="TreeGrafter"/>
</dbReference>
<dbReference type="Gene3D" id="6.10.250.1630">
    <property type="match status" value="3"/>
</dbReference>
<comment type="subcellular location">
    <subcellularLocation>
        <location evidence="1">Nucleus</location>
    </subcellularLocation>
</comment>
<dbReference type="SUPFAM" id="SSF56672">
    <property type="entry name" value="DNA/RNA polymerases"/>
    <property type="match status" value="1"/>
</dbReference>
<dbReference type="GO" id="GO:0046872">
    <property type="term" value="F:metal ion binding"/>
    <property type="evidence" value="ECO:0007669"/>
    <property type="project" value="UniProtKB-KW"/>
</dbReference>
<dbReference type="GO" id="GO:0042276">
    <property type="term" value="P:error-prone translesion synthesis"/>
    <property type="evidence" value="ECO:0007669"/>
    <property type="project" value="InterPro"/>
</dbReference>
<dbReference type="SUPFAM" id="SSF52113">
    <property type="entry name" value="BRCT domain"/>
    <property type="match status" value="1"/>
</dbReference>
<dbReference type="InterPro" id="IPR043502">
    <property type="entry name" value="DNA/RNA_pol_sf"/>
</dbReference>
<dbReference type="Gene3D" id="1.20.58.1280">
    <property type="entry name" value="DNA repair protein Rev1, C-terminal domain"/>
    <property type="match status" value="1"/>
</dbReference>
<evidence type="ECO:0000256" key="11">
    <source>
        <dbReference type="ARBA" id="ARBA00023204"/>
    </source>
</evidence>